<comment type="subcellular location">
    <subcellularLocation>
        <location evidence="1">Cell outer membrane</location>
    </subcellularLocation>
</comment>
<reference evidence="9 10" key="1">
    <citation type="submission" date="2007-03" db="EMBL/GenBank/DDBJ databases">
        <authorList>
            <person name="Fulton L."/>
            <person name="Clifton S."/>
            <person name="Fulton B."/>
            <person name="Xu J."/>
            <person name="Minx P."/>
            <person name="Pepin K.H."/>
            <person name="Johnson M."/>
            <person name="Thiruvilangam P."/>
            <person name="Bhonagiri V."/>
            <person name="Nash W.E."/>
            <person name="Mardis E.R."/>
            <person name="Wilson R.K."/>
        </authorList>
    </citation>
    <scope>NUCLEOTIDE SEQUENCE [LARGE SCALE GENOMIC DNA]</scope>
    <source>
        <strain evidence="10">ATCC 8483 / DSM 1896 / JCM 5824 / BCRC 10623 / CCUG 4943 / NCTC 11153</strain>
    </source>
</reference>
<feature type="chain" id="PRO_5042830671" evidence="6">
    <location>
        <begin position="25"/>
        <end position="506"/>
    </location>
</feature>
<dbReference type="GO" id="GO:0009279">
    <property type="term" value="C:cell outer membrane"/>
    <property type="evidence" value="ECO:0007669"/>
    <property type="project" value="UniProtKB-SubCell"/>
</dbReference>
<gene>
    <name evidence="9" type="ORF">BACOVA_05179</name>
</gene>
<reference evidence="10" key="2">
    <citation type="submission" date="2007-04" db="EMBL/GenBank/DDBJ databases">
        <title>Draft genome sequence of Bacteroides ovatus (ATCC 8483).</title>
        <authorList>
            <person name="Sudarsanam P."/>
            <person name="Ley R."/>
            <person name="Guruge J."/>
            <person name="Turnbaugh P.J."/>
            <person name="Mahowald M."/>
            <person name="Liep D."/>
            <person name="Gordon J."/>
        </authorList>
    </citation>
    <scope>NUCLEOTIDE SEQUENCE [LARGE SCALE GENOMIC DNA]</scope>
    <source>
        <strain evidence="10">ATCC 8483 / DSM 1896 / JCM 5824 / BCRC 10623 / CCUG 4943 / NCTC 11153</strain>
    </source>
</reference>
<evidence type="ECO:0000313" key="10">
    <source>
        <dbReference type="Proteomes" id="UP000005475"/>
    </source>
</evidence>
<comment type="similarity">
    <text evidence="2">Belongs to the SusD family.</text>
</comment>
<dbReference type="Pfam" id="PF14322">
    <property type="entry name" value="SusD-like_3"/>
    <property type="match status" value="1"/>
</dbReference>
<dbReference type="EMBL" id="AAXF02000054">
    <property type="protein sequence ID" value="EDO09319.1"/>
    <property type="molecule type" value="Genomic_DNA"/>
</dbReference>
<dbReference type="InterPro" id="IPR011990">
    <property type="entry name" value="TPR-like_helical_dom_sf"/>
</dbReference>
<organism evidence="9 10">
    <name type="scientific">Bacteroides ovatus (strain ATCC 8483 / DSM 1896 / JCM 5824 / BCRC 10623 / CCUG 4943 / NCTC 11153)</name>
    <dbReference type="NCBI Taxonomy" id="411476"/>
    <lineage>
        <taxon>Bacteria</taxon>
        <taxon>Pseudomonadati</taxon>
        <taxon>Bacteroidota</taxon>
        <taxon>Bacteroidia</taxon>
        <taxon>Bacteroidales</taxon>
        <taxon>Bacteroidaceae</taxon>
        <taxon>Bacteroides</taxon>
    </lineage>
</organism>
<evidence type="ECO:0000256" key="4">
    <source>
        <dbReference type="ARBA" id="ARBA00023136"/>
    </source>
</evidence>
<evidence type="ECO:0000256" key="1">
    <source>
        <dbReference type="ARBA" id="ARBA00004442"/>
    </source>
</evidence>
<dbReference type="SUPFAM" id="SSF48452">
    <property type="entry name" value="TPR-like"/>
    <property type="match status" value="1"/>
</dbReference>
<keyword evidence="3 6" id="KW-0732">Signal</keyword>
<dbReference type="Proteomes" id="UP000005475">
    <property type="component" value="Unassembled WGS sequence"/>
</dbReference>
<name>A0AAN3D3Q7_BACO1</name>
<evidence type="ECO:0000256" key="3">
    <source>
        <dbReference type="ARBA" id="ARBA00022729"/>
    </source>
</evidence>
<evidence type="ECO:0000256" key="6">
    <source>
        <dbReference type="SAM" id="SignalP"/>
    </source>
</evidence>
<comment type="caution">
    <text evidence="9">The sequence shown here is derived from an EMBL/GenBank/DDBJ whole genome shotgun (WGS) entry which is preliminary data.</text>
</comment>
<evidence type="ECO:0000313" key="9">
    <source>
        <dbReference type="EMBL" id="EDO09319.1"/>
    </source>
</evidence>
<protein>
    <submittedName>
        <fullName evidence="9">SusD family protein</fullName>
    </submittedName>
</protein>
<proteinExistence type="inferred from homology"/>
<dbReference type="AlphaFoldDB" id="A0AAN3D3Q7"/>
<sequence length="506" mass="57640">MNMKKTIYTAIATLLFLISSCTLEQEVYNKINPGMFPQNAEDVNALVNSSAYYVFSPWGIFEVAAGYVTTSEMVTDYVENTWGWTTVYNSYEANDWHIDGDYRRVYDYSQYLASMTLTMDRIKDVNMDETLKARYMAELKCGRGFLAFLMYDMYGPIPIADLETLQKPEAEIVIPRLSEEAMREYIVSNLKDAANVLPYKYEDTNYGRFTKGLANTLLLKFYMMTKQWDEAEKIGRELTKPEYGYKLVDDYNSLFSLSGEKNSEVIFSCVAEAGVMEQKWFAHVLTSDYPLPAGMSVTAWGGFKISWPAYESYDPKDKRRERIIGEYTGTEGVHHSRALDRDGGTTGILFYGAIPVKYKIEGVVGEKCEIDMPIYRYADVLTLLSEAIVRNGNSITQEAIGLLNQVRVTHGGLKAYQLSDFSSVEDFLDKLLEERGHEFYFEGVRRQDLIRHGKFIEAALAKARFAGQPTGKIETKVDGQYKYEKFPLPTHLITEGQGIIIQNPGY</sequence>
<keyword evidence="4" id="KW-0472">Membrane</keyword>
<feature type="domain" description="SusD-like N-terminal" evidence="8">
    <location>
        <begin position="73"/>
        <end position="223"/>
    </location>
</feature>
<dbReference type="InterPro" id="IPR012944">
    <property type="entry name" value="SusD_RagB_dom"/>
</dbReference>
<evidence type="ECO:0000256" key="5">
    <source>
        <dbReference type="ARBA" id="ARBA00023237"/>
    </source>
</evidence>
<dbReference type="Pfam" id="PF07980">
    <property type="entry name" value="SusD_RagB"/>
    <property type="match status" value="1"/>
</dbReference>
<evidence type="ECO:0000259" key="7">
    <source>
        <dbReference type="Pfam" id="PF07980"/>
    </source>
</evidence>
<evidence type="ECO:0000256" key="2">
    <source>
        <dbReference type="ARBA" id="ARBA00006275"/>
    </source>
</evidence>
<evidence type="ECO:0000259" key="8">
    <source>
        <dbReference type="Pfam" id="PF14322"/>
    </source>
</evidence>
<feature type="signal peptide" evidence="6">
    <location>
        <begin position="1"/>
        <end position="24"/>
    </location>
</feature>
<accession>A0AAN3D3Q7</accession>
<dbReference type="PROSITE" id="PS51257">
    <property type="entry name" value="PROKAR_LIPOPROTEIN"/>
    <property type="match status" value="1"/>
</dbReference>
<keyword evidence="5" id="KW-0998">Cell outer membrane</keyword>
<dbReference type="InterPro" id="IPR033985">
    <property type="entry name" value="SusD-like_N"/>
</dbReference>
<feature type="domain" description="RagB/SusD" evidence="7">
    <location>
        <begin position="345"/>
        <end position="506"/>
    </location>
</feature>
<dbReference type="Gene3D" id="1.25.40.390">
    <property type="match status" value="1"/>
</dbReference>